<organism evidence="2">
    <name type="scientific">Alexandrium monilatum</name>
    <dbReference type="NCBI Taxonomy" id="311494"/>
    <lineage>
        <taxon>Eukaryota</taxon>
        <taxon>Sar</taxon>
        <taxon>Alveolata</taxon>
        <taxon>Dinophyceae</taxon>
        <taxon>Gonyaulacales</taxon>
        <taxon>Pyrocystaceae</taxon>
        <taxon>Alexandrium</taxon>
    </lineage>
</organism>
<protein>
    <submittedName>
        <fullName evidence="2">Uncharacterized protein</fullName>
    </submittedName>
</protein>
<feature type="compositionally biased region" description="Low complexity" evidence="1">
    <location>
        <begin position="68"/>
        <end position="89"/>
    </location>
</feature>
<feature type="region of interest" description="Disordered" evidence="1">
    <location>
        <begin position="22"/>
        <end position="48"/>
    </location>
</feature>
<feature type="region of interest" description="Disordered" evidence="1">
    <location>
        <begin position="68"/>
        <end position="117"/>
    </location>
</feature>
<feature type="region of interest" description="Disordered" evidence="1">
    <location>
        <begin position="128"/>
        <end position="147"/>
    </location>
</feature>
<dbReference type="EMBL" id="HBNR01005678">
    <property type="protein sequence ID" value="CAE4564181.1"/>
    <property type="molecule type" value="Transcribed_RNA"/>
</dbReference>
<gene>
    <name evidence="2" type="ORF">AMON00008_LOCUS3800</name>
</gene>
<dbReference type="AlphaFoldDB" id="A0A7S4PVL7"/>
<evidence type="ECO:0000256" key="1">
    <source>
        <dbReference type="SAM" id="MobiDB-lite"/>
    </source>
</evidence>
<reference evidence="2" key="1">
    <citation type="submission" date="2021-01" db="EMBL/GenBank/DDBJ databases">
        <authorList>
            <person name="Corre E."/>
            <person name="Pelletier E."/>
            <person name="Niang G."/>
            <person name="Scheremetjew M."/>
            <person name="Finn R."/>
            <person name="Kale V."/>
            <person name="Holt S."/>
            <person name="Cochrane G."/>
            <person name="Meng A."/>
            <person name="Brown T."/>
            <person name="Cohen L."/>
        </authorList>
    </citation>
    <scope>NUCLEOTIDE SEQUENCE</scope>
    <source>
        <strain evidence="2">CCMP3105</strain>
    </source>
</reference>
<proteinExistence type="predicted"/>
<feature type="compositionally biased region" description="Low complexity" evidence="1">
    <location>
        <begin position="26"/>
        <end position="48"/>
    </location>
</feature>
<accession>A0A7S4PVL7</accession>
<evidence type="ECO:0000313" key="2">
    <source>
        <dbReference type="EMBL" id="CAE4564181.1"/>
    </source>
</evidence>
<name>A0A7S4PVL7_9DINO</name>
<sequence>MQGPSAAYPPYAGSQLSAGMSGPGPAYYAGSQPSAGAGPAFSPASMRAANAAAQQAYASYTVPAPAGAGPCPGQSAPAASSAPMPAPGSTVPPFSGGTMPGADARTALAGGGIPYDPAAMPQADMQGIYSAQQQQQQQPPVNWGQGQEVHKARTRVRVKLPEPRCHGAPKFYGCVPKDSATFAWPELCVTPDNELNGMAPVPGVQKTWYNTVFYYPEQKSHLECQFLERFVPGPNGEWIDVVKARRMANFYDEKQREEIREQEIQQRLVSGSGMEETGYIDAYSGEPLVACRGELASQEAILQENGVHRSAKEMAKVMMRDVRRNSDWDNLRIFWPFARPSRNKMVSQHTYDWFDRNHNPYVPADDCVEIYELNSMYVDKEHYERDLAGQIMQRRQQAHAEAYQPGGTKFVQM</sequence>